<reference evidence="2" key="1">
    <citation type="submission" date="2020-12" db="EMBL/GenBank/DDBJ databases">
        <title>Desulfobium dissulfuricans gen. nov., sp. nov., a novel mesophilic, sulfate-reducing bacterium isolated from a deep-sea hydrothermal vent.</title>
        <authorList>
            <person name="Hashimoto Y."/>
            <person name="Tame A."/>
            <person name="Sawayama S."/>
            <person name="Miyazaki J."/>
            <person name="Takai K."/>
            <person name="Nakagawa S."/>
        </authorList>
    </citation>
    <scope>NUCLEOTIDE SEQUENCE</scope>
    <source>
        <strain evidence="2">GF1</strain>
    </source>
</reference>
<dbReference type="KEGG" id="ddu:GF1_14140"/>
<accession>A0A915U022</accession>
<name>A0A915U022_9BACT</name>
<organism evidence="2 3">
    <name type="scientific">Desulfolithobacter dissulfuricans</name>
    <dbReference type="NCBI Taxonomy" id="2795293"/>
    <lineage>
        <taxon>Bacteria</taxon>
        <taxon>Pseudomonadati</taxon>
        <taxon>Thermodesulfobacteriota</taxon>
        <taxon>Desulfobulbia</taxon>
        <taxon>Desulfobulbales</taxon>
        <taxon>Desulfobulbaceae</taxon>
        <taxon>Desulfolithobacter</taxon>
    </lineage>
</organism>
<keyword evidence="3" id="KW-1185">Reference proteome</keyword>
<dbReference type="Proteomes" id="UP001063350">
    <property type="component" value="Chromosome"/>
</dbReference>
<evidence type="ECO:0000256" key="1">
    <source>
        <dbReference type="SAM" id="MobiDB-lite"/>
    </source>
</evidence>
<evidence type="ECO:0000313" key="2">
    <source>
        <dbReference type="EMBL" id="BCO09038.1"/>
    </source>
</evidence>
<dbReference type="AlphaFoldDB" id="A0A915U022"/>
<gene>
    <name evidence="2" type="ORF">GF1_14140</name>
</gene>
<protein>
    <submittedName>
        <fullName evidence="2">Uncharacterized protein</fullName>
    </submittedName>
</protein>
<sequence>MEEYGVGLTKEQLPEDLQVDPHPFLLRSGGAAAGSLLRRFELSKQAWWLGLASEAGNNMEGTEQKDKDPAEDNEGHTKIWVHDFTPHP</sequence>
<proteinExistence type="predicted"/>
<evidence type="ECO:0000313" key="3">
    <source>
        <dbReference type="Proteomes" id="UP001063350"/>
    </source>
</evidence>
<feature type="compositionally biased region" description="Basic and acidic residues" evidence="1">
    <location>
        <begin position="62"/>
        <end position="88"/>
    </location>
</feature>
<dbReference type="EMBL" id="AP024233">
    <property type="protein sequence ID" value="BCO09038.1"/>
    <property type="molecule type" value="Genomic_DNA"/>
</dbReference>
<feature type="region of interest" description="Disordered" evidence="1">
    <location>
        <begin position="54"/>
        <end position="88"/>
    </location>
</feature>